<organism evidence="2">
    <name type="scientific">marine sediment metagenome</name>
    <dbReference type="NCBI Taxonomy" id="412755"/>
    <lineage>
        <taxon>unclassified sequences</taxon>
        <taxon>metagenomes</taxon>
        <taxon>ecological metagenomes</taxon>
    </lineage>
</organism>
<reference evidence="2" key="1">
    <citation type="journal article" date="2014" name="Front. Microbiol.">
        <title>High frequency of phylogenetically diverse reductive dehalogenase-homologous genes in deep subseafloor sedimentary metagenomes.</title>
        <authorList>
            <person name="Kawai M."/>
            <person name="Futagami T."/>
            <person name="Toyoda A."/>
            <person name="Takaki Y."/>
            <person name="Nishi S."/>
            <person name="Hori S."/>
            <person name="Arai W."/>
            <person name="Tsubouchi T."/>
            <person name="Morono Y."/>
            <person name="Uchiyama I."/>
            <person name="Ito T."/>
            <person name="Fujiyama A."/>
            <person name="Inagaki F."/>
            <person name="Takami H."/>
        </authorList>
    </citation>
    <scope>NUCLEOTIDE SEQUENCE</scope>
    <source>
        <strain evidence="2">Expedition CK06-06</strain>
    </source>
</reference>
<proteinExistence type="inferred from homology"/>
<evidence type="ECO:0008006" key="3">
    <source>
        <dbReference type="Google" id="ProtNLM"/>
    </source>
</evidence>
<dbReference type="SUPFAM" id="SSF111038">
    <property type="entry name" value="YjbQ-like"/>
    <property type="match status" value="1"/>
</dbReference>
<dbReference type="PANTHER" id="PTHR30615">
    <property type="entry name" value="UNCHARACTERIZED PROTEIN YJBQ-RELATED"/>
    <property type="match status" value="1"/>
</dbReference>
<dbReference type="PIRSF" id="PIRSF004681">
    <property type="entry name" value="UCP004681"/>
    <property type="match status" value="1"/>
</dbReference>
<dbReference type="Gene3D" id="2.60.120.460">
    <property type="entry name" value="YjbQ-like"/>
    <property type="match status" value="1"/>
</dbReference>
<dbReference type="EMBL" id="BARU01008856">
    <property type="protein sequence ID" value="GAH45706.1"/>
    <property type="molecule type" value="Genomic_DNA"/>
</dbReference>
<dbReference type="AlphaFoldDB" id="X1FJ55"/>
<protein>
    <recommendedName>
        <fullName evidence="3">Secondary thiamine-phosphate synthase enzyme</fullName>
    </recommendedName>
</protein>
<comment type="similarity">
    <text evidence="1">Belongs to the UPF0047 family.</text>
</comment>
<evidence type="ECO:0000256" key="1">
    <source>
        <dbReference type="ARBA" id="ARBA00005534"/>
    </source>
</evidence>
<dbReference type="InterPro" id="IPR001602">
    <property type="entry name" value="UPF0047_YjbQ-like"/>
</dbReference>
<dbReference type="InterPro" id="IPR035917">
    <property type="entry name" value="YjbQ-like_sf"/>
</dbReference>
<dbReference type="NCBIfam" id="TIGR00149">
    <property type="entry name" value="TIGR00149_YjbQ"/>
    <property type="match status" value="1"/>
</dbReference>
<accession>X1FJ55</accession>
<sequence>MIELKIININTPQREILMDITREINNIVSESNIQNGVCRLFVPHTTAAITINENADPSVKKDIINFLGKLIPQNAGFRHMEGNSDAHIKSTLVGPSLEILINNKRLVLGTWQGIMFAEFDGPRNRKLHIQLQGE</sequence>
<dbReference type="PANTHER" id="PTHR30615:SF8">
    <property type="entry name" value="UPF0047 PROTEIN C4A8.02C"/>
    <property type="match status" value="1"/>
</dbReference>
<gene>
    <name evidence="2" type="ORF">S03H2_17215</name>
</gene>
<dbReference type="Pfam" id="PF01894">
    <property type="entry name" value="YjbQ"/>
    <property type="match status" value="1"/>
</dbReference>
<name>X1FJ55_9ZZZZ</name>
<comment type="caution">
    <text evidence="2">The sequence shown here is derived from an EMBL/GenBank/DDBJ whole genome shotgun (WGS) entry which is preliminary data.</text>
</comment>
<evidence type="ECO:0000313" key="2">
    <source>
        <dbReference type="EMBL" id="GAH45706.1"/>
    </source>
</evidence>